<accession>A0A9D2UVB6</accession>
<reference evidence="2" key="2">
    <citation type="submission" date="2021-09" db="EMBL/GenBank/DDBJ databases">
        <authorList>
            <person name="Gilroy R."/>
        </authorList>
    </citation>
    <scope>NUCLEOTIDE SEQUENCE</scope>
    <source>
        <strain evidence="2">ChiGjej6B6-11269</strain>
    </source>
</reference>
<sequence>MADKQENPVEFFRSKTHPVTIWKATLKGYRDGFQGRPVKLADGMLDSEYIRATLARYEQDLSANWSNCIPKVSSIEASVALREQELGALRPRLEALRQERERTRGSFDPKARKAGEERLDDELVASRRRADLKRELAPTLRSIEETEGRVHQLDQELCGLKNRVREVESITTLYCNCLVNECDEVLSHYVRAALRAMKNPIDPPWRLPRVRLDGQRLYLAGRAGKALDNSEVVCPSRGVELRDAFGAGGTYGVGYASAPGWGTSASSDHPDASSESSEGKVA</sequence>
<organism evidence="2 3">
    <name type="scientific">Slackia equolifaciens</name>
    <dbReference type="NCBI Taxonomy" id="498718"/>
    <lineage>
        <taxon>Bacteria</taxon>
        <taxon>Bacillati</taxon>
        <taxon>Actinomycetota</taxon>
        <taxon>Coriobacteriia</taxon>
        <taxon>Eggerthellales</taxon>
        <taxon>Eggerthellaceae</taxon>
        <taxon>Slackia</taxon>
    </lineage>
</organism>
<evidence type="ECO:0000256" key="1">
    <source>
        <dbReference type="SAM" id="MobiDB-lite"/>
    </source>
</evidence>
<evidence type="ECO:0000313" key="2">
    <source>
        <dbReference type="EMBL" id="HJF64999.1"/>
    </source>
</evidence>
<name>A0A9D2UVB6_9ACTN</name>
<proteinExistence type="predicted"/>
<dbReference type="EMBL" id="DYWI01000042">
    <property type="protein sequence ID" value="HJF64999.1"/>
    <property type="molecule type" value="Genomic_DNA"/>
</dbReference>
<evidence type="ECO:0000313" key="3">
    <source>
        <dbReference type="Proteomes" id="UP000786989"/>
    </source>
</evidence>
<gene>
    <name evidence="2" type="ORF">K8U77_02620</name>
</gene>
<reference evidence="2" key="1">
    <citation type="journal article" date="2021" name="PeerJ">
        <title>Extensive microbial diversity within the chicken gut microbiome revealed by metagenomics and culture.</title>
        <authorList>
            <person name="Gilroy R."/>
            <person name="Ravi A."/>
            <person name="Getino M."/>
            <person name="Pursley I."/>
            <person name="Horton D.L."/>
            <person name="Alikhan N.F."/>
            <person name="Baker D."/>
            <person name="Gharbi K."/>
            <person name="Hall N."/>
            <person name="Watson M."/>
            <person name="Adriaenssens E.M."/>
            <person name="Foster-Nyarko E."/>
            <person name="Jarju S."/>
            <person name="Secka A."/>
            <person name="Antonio M."/>
            <person name="Oren A."/>
            <person name="Chaudhuri R.R."/>
            <person name="La Ragione R."/>
            <person name="Hildebrand F."/>
            <person name="Pallen M.J."/>
        </authorList>
    </citation>
    <scope>NUCLEOTIDE SEQUENCE</scope>
    <source>
        <strain evidence="2">ChiGjej6B6-11269</strain>
    </source>
</reference>
<protein>
    <submittedName>
        <fullName evidence="2">Uncharacterized protein</fullName>
    </submittedName>
</protein>
<dbReference type="Proteomes" id="UP000786989">
    <property type="component" value="Unassembled WGS sequence"/>
</dbReference>
<dbReference type="AlphaFoldDB" id="A0A9D2UVB6"/>
<feature type="region of interest" description="Disordered" evidence="1">
    <location>
        <begin position="262"/>
        <end position="282"/>
    </location>
</feature>
<comment type="caution">
    <text evidence="2">The sequence shown here is derived from an EMBL/GenBank/DDBJ whole genome shotgun (WGS) entry which is preliminary data.</text>
</comment>
<feature type="compositionally biased region" description="Basic and acidic residues" evidence="1">
    <location>
        <begin position="268"/>
        <end position="282"/>
    </location>
</feature>